<evidence type="ECO:0000256" key="2">
    <source>
        <dbReference type="ARBA" id="ARBA00023043"/>
    </source>
</evidence>
<evidence type="ECO:0000313" key="5">
    <source>
        <dbReference type="Proteomes" id="UP001642464"/>
    </source>
</evidence>
<feature type="repeat" description="ANK" evidence="3">
    <location>
        <begin position="583"/>
        <end position="615"/>
    </location>
</feature>
<keyword evidence="1" id="KW-0677">Repeat</keyword>
<evidence type="ECO:0000256" key="3">
    <source>
        <dbReference type="PROSITE-ProRule" id="PRU00023"/>
    </source>
</evidence>
<proteinExistence type="predicted"/>
<dbReference type="SMART" id="SM00248">
    <property type="entry name" value="ANK"/>
    <property type="match status" value="5"/>
</dbReference>
<dbReference type="InterPro" id="IPR002110">
    <property type="entry name" value="Ankyrin_rpt"/>
</dbReference>
<dbReference type="Pfam" id="PF13637">
    <property type="entry name" value="Ank_4"/>
    <property type="match status" value="1"/>
</dbReference>
<gene>
    <name evidence="4" type="ORF">SCF082_LOCUS44443</name>
</gene>
<organism evidence="4 5">
    <name type="scientific">Durusdinium trenchii</name>
    <dbReference type="NCBI Taxonomy" id="1381693"/>
    <lineage>
        <taxon>Eukaryota</taxon>
        <taxon>Sar</taxon>
        <taxon>Alveolata</taxon>
        <taxon>Dinophyceae</taxon>
        <taxon>Suessiales</taxon>
        <taxon>Symbiodiniaceae</taxon>
        <taxon>Durusdinium</taxon>
    </lineage>
</organism>
<feature type="repeat" description="ANK" evidence="3">
    <location>
        <begin position="420"/>
        <end position="452"/>
    </location>
</feature>
<keyword evidence="2 3" id="KW-0040">ANK repeat</keyword>
<sequence>MSLNWSDRDLLEWAQRTLPEFLLMCMQDPDDRKRSIASTPWSEYELSIAEVQLEGEVNLIGRANEPMLQFDLDLGMRVDVEKKVVGRPKNDETDYWPGIAQIVHFDNETLRPAIITRLEELPEETAQEVGWYLQEGMGKRFIWHGLARWQAYAAKKWLKQSVHVEDPRASPEPVPTFPPFLQGARKRYEDEIRQILLGPDDDEDLGRPNPGYSANSLMGMVLSEAEGPQYVSPPVSDEDDDFDPSAPYEFVEGTFERKRRGAPPNMKKFGRYPFMPSMLAGLGGPSKDWLPPKEHAIGHPEWFQGRGSLASSTLLSKPSKLLSNGVTHLDCILEKARKRREEFEWSTANKLISMRAADLCNAIEKGDVMKAFAKLDEQTASCPHPDTGRCAAHYCIAKSSHELLRMVLEARGDPDCRDSFGQTPLMMAAKQGDHEAAQVLLDAGADAAATDSLGRAASDMVKVVPEADEAEHNPLKNWREKMAGQPLPEDPAKKSRELKVLIDNKERPKKFGISLLTALAQRDVRTAEAAIEAGADMNLTDEKGDTAIILIVKGKWKDSQGLQVRLLRKAMKAGAHVDFQNCQGNSALHFASHRGDLDVVEALLALKASCKLVNSEGNTALMYAAHGGHEDVCTALLEAAAPVDLANRAGLTAETMAERKGFKTCAALIHAYALAPKQADDIKKPAKKEVKKKQLAFDYSKWDSLEREMRADEEEENNTRTREANAAVRRPTPKFEDLGPEAFGLPADTPWPPDASLRKKGPFDYGHWDKIVEDVERQEKVLERYEHLQKNPKYEYRDGQKMQVIY</sequence>
<dbReference type="InterPro" id="IPR036770">
    <property type="entry name" value="Ankyrin_rpt-contain_sf"/>
</dbReference>
<feature type="repeat" description="ANK" evidence="3">
    <location>
        <begin position="616"/>
        <end position="648"/>
    </location>
</feature>
<dbReference type="SUPFAM" id="SSF103111">
    <property type="entry name" value="Activator of Hsp90 ATPase, Aha1"/>
    <property type="match status" value="1"/>
</dbReference>
<reference evidence="4 5" key="1">
    <citation type="submission" date="2024-02" db="EMBL/GenBank/DDBJ databases">
        <authorList>
            <person name="Chen Y."/>
            <person name="Shah S."/>
            <person name="Dougan E. K."/>
            <person name="Thang M."/>
            <person name="Chan C."/>
        </authorList>
    </citation>
    <scope>NUCLEOTIDE SEQUENCE [LARGE SCALE GENOMIC DNA]</scope>
</reference>
<dbReference type="EMBL" id="CAXAMM010040662">
    <property type="protein sequence ID" value="CAK9094559.1"/>
    <property type="molecule type" value="Genomic_DNA"/>
</dbReference>
<accession>A0ABP0R1X0</accession>
<dbReference type="Gene3D" id="1.25.40.20">
    <property type="entry name" value="Ankyrin repeat-containing domain"/>
    <property type="match status" value="2"/>
</dbReference>
<protein>
    <submittedName>
        <fullName evidence="4">Ankyrin repeat protein MM_0045</fullName>
    </submittedName>
</protein>
<evidence type="ECO:0000313" key="4">
    <source>
        <dbReference type="EMBL" id="CAK9094559.1"/>
    </source>
</evidence>
<evidence type="ECO:0000256" key="1">
    <source>
        <dbReference type="ARBA" id="ARBA00022737"/>
    </source>
</evidence>
<comment type="caution">
    <text evidence="4">The sequence shown here is derived from an EMBL/GenBank/DDBJ whole genome shotgun (WGS) entry which is preliminary data.</text>
</comment>
<name>A0ABP0R1X0_9DINO</name>
<dbReference type="Proteomes" id="UP001642464">
    <property type="component" value="Unassembled WGS sequence"/>
</dbReference>
<dbReference type="PANTHER" id="PTHR24201">
    <property type="entry name" value="ANK_REP_REGION DOMAIN-CONTAINING PROTEIN"/>
    <property type="match status" value="1"/>
</dbReference>
<dbReference type="Pfam" id="PF12796">
    <property type="entry name" value="Ank_2"/>
    <property type="match status" value="1"/>
</dbReference>
<dbReference type="InterPro" id="IPR036338">
    <property type="entry name" value="Aha1"/>
</dbReference>
<dbReference type="PROSITE" id="PS50088">
    <property type="entry name" value="ANK_REPEAT"/>
    <property type="match status" value="3"/>
</dbReference>
<dbReference type="InterPro" id="IPR050776">
    <property type="entry name" value="Ank_Repeat/CDKN_Inhibitor"/>
</dbReference>
<keyword evidence="5" id="KW-1185">Reference proteome</keyword>
<dbReference type="SUPFAM" id="SSF48403">
    <property type="entry name" value="Ankyrin repeat"/>
    <property type="match status" value="1"/>
</dbReference>
<dbReference type="PROSITE" id="PS50297">
    <property type="entry name" value="ANK_REP_REGION"/>
    <property type="match status" value="3"/>
</dbReference>